<proteinExistence type="predicted"/>
<organism evidence="2 3">
    <name type="scientific">Ophiostoma piceae (strain UAMH 11346)</name>
    <name type="common">Sap stain fungus</name>
    <dbReference type="NCBI Taxonomy" id="1262450"/>
    <lineage>
        <taxon>Eukaryota</taxon>
        <taxon>Fungi</taxon>
        <taxon>Dikarya</taxon>
        <taxon>Ascomycota</taxon>
        <taxon>Pezizomycotina</taxon>
        <taxon>Sordariomycetes</taxon>
        <taxon>Sordariomycetidae</taxon>
        <taxon>Ophiostomatales</taxon>
        <taxon>Ophiostomataceae</taxon>
        <taxon>Ophiostoma</taxon>
    </lineage>
</organism>
<dbReference type="GO" id="GO:0000447">
    <property type="term" value="P:endonucleolytic cleavage in ITS1 to separate SSU-rRNA from 5.8S rRNA and LSU-rRNA from tricistronic rRNA transcript (SSU-rRNA, 5.8S rRNA, LSU-rRNA)"/>
    <property type="evidence" value="ECO:0007669"/>
    <property type="project" value="TreeGrafter"/>
</dbReference>
<dbReference type="eggNOG" id="ENOG502S4BQ">
    <property type="taxonomic scope" value="Eukaryota"/>
</dbReference>
<evidence type="ECO:0000313" key="3">
    <source>
        <dbReference type="Proteomes" id="UP000016923"/>
    </source>
</evidence>
<dbReference type="OrthoDB" id="63112at2759"/>
<keyword evidence="3" id="KW-1185">Reference proteome</keyword>
<protein>
    <submittedName>
        <fullName evidence="2">Ribonuclease p 40kda subunit</fullName>
    </submittedName>
</protein>
<reference evidence="2 3" key="1">
    <citation type="journal article" date="2013" name="BMC Genomics">
        <title>The genome and transcriptome of the pine saprophyte Ophiostoma piceae, and a comparison with the bark beetle-associated pine pathogen Grosmannia clavigera.</title>
        <authorList>
            <person name="Haridas S."/>
            <person name="Wang Y."/>
            <person name="Lim L."/>
            <person name="Massoumi Alamouti S."/>
            <person name="Jackman S."/>
            <person name="Docking R."/>
            <person name="Robertson G."/>
            <person name="Birol I."/>
            <person name="Bohlmann J."/>
            <person name="Breuil C."/>
        </authorList>
    </citation>
    <scope>NUCLEOTIDE SEQUENCE [LARGE SCALE GENOMIC DNA]</scope>
    <source>
        <strain evidence="2 3">UAMH 11346</strain>
    </source>
</reference>
<accession>S3CAN9</accession>
<dbReference type="GO" id="GO:0000171">
    <property type="term" value="F:ribonuclease MRP activity"/>
    <property type="evidence" value="ECO:0007669"/>
    <property type="project" value="TreeGrafter"/>
</dbReference>
<dbReference type="Proteomes" id="UP000016923">
    <property type="component" value="Unassembled WGS sequence"/>
</dbReference>
<evidence type="ECO:0000256" key="1">
    <source>
        <dbReference type="SAM" id="MobiDB-lite"/>
    </source>
</evidence>
<dbReference type="STRING" id="1262450.S3CAN9"/>
<dbReference type="PANTHER" id="PTHR15396:SF1">
    <property type="entry name" value="RIBONUCLEASE P PROTEIN SUBUNIT P40"/>
    <property type="match status" value="1"/>
</dbReference>
<dbReference type="InterPro" id="IPR013893">
    <property type="entry name" value="RNase_P_Rpp40"/>
</dbReference>
<dbReference type="GO" id="GO:0030681">
    <property type="term" value="C:multimeric ribonuclease P complex"/>
    <property type="evidence" value="ECO:0007669"/>
    <property type="project" value="TreeGrafter"/>
</dbReference>
<feature type="region of interest" description="Disordered" evidence="1">
    <location>
        <begin position="263"/>
        <end position="295"/>
    </location>
</feature>
<dbReference type="Pfam" id="PF08584">
    <property type="entry name" value="Ribonuc_P_40"/>
    <property type="match status" value="1"/>
</dbReference>
<evidence type="ECO:0000313" key="2">
    <source>
        <dbReference type="EMBL" id="EPE10594.1"/>
    </source>
</evidence>
<dbReference type="GO" id="GO:0000172">
    <property type="term" value="C:ribonuclease MRP complex"/>
    <property type="evidence" value="ECO:0007669"/>
    <property type="project" value="TreeGrafter"/>
</dbReference>
<dbReference type="PANTHER" id="PTHR15396">
    <property type="entry name" value="RIBONUCLEASE P PROTEIN SUBUNIT P40"/>
    <property type="match status" value="1"/>
</dbReference>
<gene>
    <name evidence="2" type="ORF">F503_05689</name>
</gene>
<dbReference type="AlphaFoldDB" id="S3CAN9"/>
<dbReference type="EMBL" id="KE148146">
    <property type="protein sequence ID" value="EPE10594.1"/>
    <property type="molecule type" value="Genomic_DNA"/>
</dbReference>
<feature type="compositionally biased region" description="Low complexity" evidence="1">
    <location>
        <begin position="267"/>
        <end position="280"/>
    </location>
</feature>
<dbReference type="OMA" id="FEYIDML"/>
<sequence length="426" mass="46364">MLPFAPDRSVFQETKCYFSHGTMGYIDPLQPPAIESAPTQAALPSADGTPKSQTINQSRRLRKPWSSIQALGFVSQLDLILPTDDARVLRQKLQETDNNVATTLKTAQPKYARVTMTLKQVLEGAFYTDYVQAGNIAMLSEGRVGQDNVVSLRGGHLTLYMQRQAYESAGLQGKPHGATGSRNFRPRWVVESDLSTKSMKPGQPGHNRLLQACDNVFSAPVTWLFSNMFDTPTPDPLAAFNPKYVTVSPSVIDNSGVALPPLGRPPSLLASDDNNSSSNAGEKRRRKSDVAISDSRLEKEEATTELYEWLSLVRLGSPRVKAGDDIDPYLSRYAVPGSDAGGLVATGDVSVLRWTGFFSPTWACQTLLDVVQAMQSTSSSSSAWFAASVSSFSSSKGIAGDCAECTFFRPAGAPQEYLLWDIHSHE</sequence>
<dbReference type="GO" id="GO:0004526">
    <property type="term" value="F:ribonuclease P activity"/>
    <property type="evidence" value="ECO:0007669"/>
    <property type="project" value="TreeGrafter"/>
</dbReference>
<dbReference type="VEuPathDB" id="FungiDB:F503_05689"/>
<dbReference type="GO" id="GO:0001682">
    <property type="term" value="P:tRNA 5'-leader removal"/>
    <property type="evidence" value="ECO:0007669"/>
    <property type="project" value="InterPro"/>
</dbReference>
<name>S3CAN9_OPHP1</name>
<feature type="region of interest" description="Disordered" evidence="1">
    <location>
        <begin position="37"/>
        <end position="59"/>
    </location>
</feature>
<dbReference type="HOGENOM" id="CLU_048755_0_0_1"/>